<name>A0A3L6RQT8_PANMI</name>
<keyword evidence="3" id="KW-1185">Reference proteome</keyword>
<reference evidence="3" key="1">
    <citation type="journal article" date="2019" name="Nat. Commun.">
        <title>The genome of broomcorn millet.</title>
        <authorList>
            <person name="Zou C."/>
            <person name="Miki D."/>
            <person name="Li D."/>
            <person name="Tang Q."/>
            <person name="Xiao L."/>
            <person name="Rajput S."/>
            <person name="Deng P."/>
            <person name="Jia W."/>
            <person name="Huang R."/>
            <person name="Zhang M."/>
            <person name="Sun Y."/>
            <person name="Hu J."/>
            <person name="Fu X."/>
            <person name="Schnable P.S."/>
            <person name="Li F."/>
            <person name="Zhang H."/>
            <person name="Feng B."/>
            <person name="Zhu X."/>
            <person name="Liu R."/>
            <person name="Schnable J.C."/>
            <person name="Zhu J.-K."/>
            <person name="Zhang H."/>
        </authorList>
    </citation>
    <scope>NUCLEOTIDE SEQUENCE [LARGE SCALE GENOMIC DNA]</scope>
</reference>
<dbReference type="AlphaFoldDB" id="A0A3L6RQT8"/>
<proteinExistence type="predicted"/>
<feature type="region of interest" description="Disordered" evidence="1">
    <location>
        <begin position="1"/>
        <end position="22"/>
    </location>
</feature>
<dbReference type="EMBL" id="PQIB02000007">
    <property type="protein sequence ID" value="RLN07985.1"/>
    <property type="molecule type" value="Genomic_DNA"/>
</dbReference>
<evidence type="ECO:0000313" key="2">
    <source>
        <dbReference type="EMBL" id="RLN07985.1"/>
    </source>
</evidence>
<evidence type="ECO:0000256" key="1">
    <source>
        <dbReference type="SAM" id="MobiDB-lite"/>
    </source>
</evidence>
<protein>
    <submittedName>
        <fullName evidence="2">Uncharacterized protein</fullName>
    </submittedName>
</protein>
<comment type="caution">
    <text evidence="2">The sequence shown here is derived from an EMBL/GenBank/DDBJ whole genome shotgun (WGS) entry which is preliminary data.</text>
</comment>
<gene>
    <name evidence="2" type="ORF">C2845_PM11G15650</name>
</gene>
<evidence type="ECO:0000313" key="3">
    <source>
        <dbReference type="Proteomes" id="UP000275267"/>
    </source>
</evidence>
<sequence>MARRASSPTPSPSPPPETVAVPGQGRCPLIKVPALVDACRRPPGLPACAAQCVVYHYRGGYCDVLPTAAPATASARTASAATRRPGSFRIAGVSIGGQIEETTSSINYHWKNVLITELVPSIQPARSPSSSTSALFRARRCILPAAVSLEFKLLIIAACWIPSLLSLQPAQGLNPGRGWLVLRARPLAPGVSERQGRTHDISEPLSKGWSPEIHLRGRTAWKEAGGASVAVRSKCGANGGRRIRR</sequence>
<accession>A0A3L6RQT8</accession>
<dbReference type="Proteomes" id="UP000275267">
    <property type="component" value="Unassembled WGS sequence"/>
</dbReference>
<organism evidence="2 3">
    <name type="scientific">Panicum miliaceum</name>
    <name type="common">Proso millet</name>
    <name type="synonym">Broomcorn millet</name>
    <dbReference type="NCBI Taxonomy" id="4540"/>
    <lineage>
        <taxon>Eukaryota</taxon>
        <taxon>Viridiplantae</taxon>
        <taxon>Streptophyta</taxon>
        <taxon>Embryophyta</taxon>
        <taxon>Tracheophyta</taxon>
        <taxon>Spermatophyta</taxon>
        <taxon>Magnoliopsida</taxon>
        <taxon>Liliopsida</taxon>
        <taxon>Poales</taxon>
        <taxon>Poaceae</taxon>
        <taxon>PACMAD clade</taxon>
        <taxon>Panicoideae</taxon>
        <taxon>Panicodae</taxon>
        <taxon>Paniceae</taxon>
        <taxon>Panicinae</taxon>
        <taxon>Panicum</taxon>
        <taxon>Panicum sect. Panicum</taxon>
    </lineage>
</organism>